<keyword evidence="4 5" id="KW-0720">Serine protease</keyword>
<gene>
    <name evidence="9" type="ORF">GN330_03660</name>
</gene>
<feature type="domain" description="Peptidase S8/S53" evidence="7">
    <location>
        <begin position="219"/>
        <end position="461"/>
    </location>
</feature>
<evidence type="ECO:0000259" key="7">
    <source>
        <dbReference type="Pfam" id="PF00082"/>
    </source>
</evidence>
<dbReference type="EMBL" id="WPHG01000001">
    <property type="protein sequence ID" value="MVA96342.1"/>
    <property type="molecule type" value="Genomic_DNA"/>
</dbReference>
<dbReference type="Gene3D" id="3.40.50.200">
    <property type="entry name" value="Peptidase S8/S53 domain"/>
    <property type="match status" value="1"/>
</dbReference>
<evidence type="ECO:0000313" key="9">
    <source>
        <dbReference type="EMBL" id="MVA96342.1"/>
    </source>
</evidence>
<evidence type="ECO:0000259" key="8">
    <source>
        <dbReference type="Pfam" id="PF22148"/>
    </source>
</evidence>
<sequence length="474" mass="48741">MLQTSPAGLRRHALAFVLAIVVGLVLVFWHSSTATARDGALLVNPRQQATPEPKPKKVETRKAPAAAQPAKTTRKKATTPRSATRKPTRRKTRARVPSETAPSGSPPTGETRFVADEVIVRYRLAAAQPAMDALVRRLNLRHIEGRTFALAGITVHRYAIVGGSPVTTVIAALEADPTVVYAQPNYLYELAQAAAAASGGPQYALTKMAIEAAQAVTTGKDVPVAVIDSAIDVAHPELEAASVETADVTGNAPEPHQHGSTIAALIASRGTLRGIAPDVRMLGIAAFDVDAHSGAVNSSSWRVAAAIDRAHQWGARLVNMSFAGPKDPLIARSVAGMEKRGMIAVAAAGNAGPDAPPLYPAAYAGVIAVTATDRNDAVFAKANRGDYVALAAPGVEILGIAPGGRYVVSSGTSLAAAHISGLAALLLGRAKGLSATELLDALTASSHDLGDPGVDPIYGAGLPDAGTAISQFGS</sequence>
<feature type="compositionally biased region" description="Basic residues" evidence="6">
    <location>
        <begin position="72"/>
        <end position="94"/>
    </location>
</feature>
<dbReference type="Pfam" id="PF22148">
    <property type="entry name" value="Fervidolysin_NPro-like"/>
    <property type="match status" value="1"/>
</dbReference>
<dbReference type="InterPro" id="IPR054399">
    <property type="entry name" value="Fervidolysin-like_N_prodom"/>
</dbReference>
<dbReference type="GO" id="GO:0004252">
    <property type="term" value="F:serine-type endopeptidase activity"/>
    <property type="evidence" value="ECO:0007669"/>
    <property type="project" value="UniProtKB-UniRule"/>
</dbReference>
<reference evidence="9 10" key="1">
    <citation type="submission" date="2019-12" db="EMBL/GenBank/DDBJ databases">
        <title>Nitratireductor arenosus sp. nov., Isolated from sea sand, Jeju island, South Korea.</title>
        <authorList>
            <person name="Kim W."/>
        </authorList>
    </citation>
    <scope>NUCLEOTIDE SEQUENCE [LARGE SCALE GENOMIC DNA]</scope>
    <source>
        <strain evidence="9 10">CAU 1489</strain>
    </source>
</reference>
<evidence type="ECO:0000256" key="1">
    <source>
        <dbReference type="ARBA" id="ARBA00011073"/>
    </source>
</evidence>
<evidence type="ECO:0000256" key="6">
    <source>
        <dbReference type="SAM" id="MobiDB-lite"/>
    </source>
</evidence>
<feature type="compositionally biased region" description="Basic and acidic residues" evidence="6">
    <location>
        <begin position="53"/>
        <end position="62"/>
    </location>
</feature>
<evidence type="ECO:0000256" key="2">
    <source>
        <dbReference type="ARBA" id="ARBA00022670"/>
    </source>
</evidence>
<dbReference type="InterPro" id="IPR000209">
    <property type="entry name" value="Peptidase_S8/S53_dom"/>
</dbReference>
<dbReference type="Pfam" id="PF00082">
    <property type="entry name" value="Peptidase_S8"/>
    <property type="match status" value="1"/>
</dbReference>
<feature type="domain" description="Fervidolysin-like N-terminal prodomain" evidence="8">
    <location>
        <begin position="102"/>
        <end position="185"/>
    </location>
</feature>
<dbReference type="InterPro" id="IPR036852">
    <property type="entry name" value="Peptidase_S8/S53_dom_sf"/>
</dbReference>
<keyword evidence="2 5" id="KW-0645">Protease</keyword>
<evidence type="ECO:0000256" key="3">
    <source>
        <dbReference type="ARBA" id="ARBA00022801"/>
    </source>
</evidence>
<dbReference type="GO" id="GO:0006508">
    <property type="term" value="P:proteolysis"/>
    <property type="evidence" value="ECO:0007669"/>
    <property type="project" value="UniProtKB-KW"/>
</dbReference>
<proteinExistence type="inferred from homology"/>
<feature type="active site" description="Charge relay system" evidence="5">
    <location>
        <position position="258"/>
    </location>
</feature>
<dbReference type="RefSeq" id="WP_156711294.1">
    <property type="nucleotide sequence ID" value="NZ_WPHG01000001.1"/>
</dbReference>
<dbReference type="PRINTS" id="PR00723">
    <property type="entry name" value="SUBTILISIN"/>
</dbReference>
<comment type="caution">
    <text evidence="9">The sequence shown here is derived from an EMBL/GenBank/DDBJ whole genome shotgun (WGS) entry which is preliminary data.</text>
</comment>
<evidence type="ECO:0000256" key="4">
    <source>
        <dbReference type="ARBA" id="ARBA00022825"/>
    </source>
</evidence>
<feature type="active site" description="Charge relay system" evidence="5">
    <location>
        <position position="413"/>
    </location>
</feature>
<dbReference type="PANTHER" id="PTHR43806">
    <property type="entry name" value="PEPTIDASE S8"/>
    <property type="match status" value="1"/>
</dbReference>
<comment type="similarity">
    <text evidence="1 5">Belongs to the peptidase S8 family.</text>
</comment>
<keyword evidence="10" id="KW-1185">Reference proteome</keyword>
<evidence type="ECO:0000313" key="10">
    <source>
        <dbReference type="Proteomes" id="UP000463224"/>
    </source>
</evidence>
<protein>
    <submittedName>
        <fullName evidence="9">S8 family serine peptidase</fullName>
    </submittedName>
</protein>
<keyword evidence="3 5" id="KW-0378">Hydrolase</keyword>
<dbReference type="PANTHER" id="PTHR43806:SF11">
    <property type="entry name" value="CEREVISIN-RELATED"/>
    <property type="match status" value="1"/>
</dbReference>
<dbReference type="PROSITE" id="PS51892">
    <property type="entry name" value="SUBTILASE"/>
    <property type="match status" value="1"/>
</dbReference>
<dbReference type="CDD" id="cd05561">
    <property type="entry name" value="Peptidases_S8_4"/>
    <property type="match status" value="1"/>
</dbReference>
<feature type="region of interest" description="Disordered" evidence="6">
    <location>
        <begin position="44"/>
        <end position="110"/>
    </location>
</feature>
<accession>A0A844QAX3</accession>
<dbReference type="InterPro" id="IPR015500">
    <property type="entry name" value="Peptidase_S8_subtilisin-rel"/>
</dbReference>
<feature type="active site" description="Charge relay system" evidence="5">
    <location>
        <position position="228"/>
    </location>
</feature>
<dbReference type="Proteomes" id="UP000463224">
    <property type="component" value="Unassembled WGS sequence"/>
</dbReference>
<name>A0A844QAX3_9HYPH</name>
<evidence type="ECO:0000256" key="5">
    <source>
        <dbReference type="PROSITE-ProRule" id="PRU01240"/>
    </source>
</evidence>
<dbReference type="InterPro" id="IPR050131">
    <property type="entry name" value="Peptidase_S8_subtilisin-like"/>
</dbReference>
<dbReference type="SUPFAM" id="SSF52743">
    <property type="entry name" value="Subtilisin-like"/>
    <property type="match status" value="1"/>
</dbReference>
<dbReference type="AlphaFoldDB" id="A0A844QAX3"/>
<organism evidence="9 10">
    <name type="scientific">Nitratireductor arenosus</name>
    <dbReference type="NCBI Taxonomy" id="2682096"/>
    <lineage>
        <taxon>Bacteria</taxon>
        <taxon>Pseudomonadati</taxon>
        <taxon>Pseudomonadota</taxon>
        <taxon>Alphaproteobacteria</taxon>
        <taxon>Hyphomicrobiales</taxon>
        <taxon>Phyllobacteriaceae</taxon>
        <taxon>Nitratireductor</taxon>
    </lineage>
</organism>